<dbReference type="Proteomes" id="UP000240830">
    <property type="component" value="Unassembled WGS sequence"/>
</dbReference>
<dbReference type="InterPro" id="IPR027417">
    <property type="entry name" value="P-loop_NTPase"/>
</dbReference>
<dbReference type="GO" id="GO:0046872">
    <property type="term" value="F:metal ion binding"/>
    <property type="evidence" value="ECO:0007669"/>
    <property type="project" value="UniProtKB-KW"/>
</dbReference>
<dbReference type="GO" id="GO:0140663">
    <property type="term" value="F:ATP-dependent FeS chaperone activity"/>
    <property type="evidence" value="ECO:0007669"/>
    <property type="project" value="InterPro"/>
</dbReference>
<keyword evidence="4" id="KW-0408">Iron</keyword>
<dbReference type="OrthoDB" id="1741334at2759"/>
<accession>A0A2H9TQE2</accession>
<dbReference type="GO" id="GO:0016226">
    <property type="term" value="P:iron-sulfur cluster assembly"/>
    <property type="evidence" value="ECO:0007669"/>
    <property type="project" value="InterPro"/>
</dbReference>
<evidence type="ECO:0000256" key="5">
    <source>
        <dbReference type="ARBA" id="ARBA00023014"/>
    </source>
</evidence>
<dbReference type="GO" id="GO:0051536">
    <property type="term" value="F:iron-sulfur cluster binding"/>
    <property type="evidence" value="ECO:0007669"/>
    <property type="project" value="UniProtKB-KW"/>
</dbReference>
<evidence type="ECO:0000256" key="2">
    <source>
        <dbReference type="ARBA" id="ARBA00022741"/>
    </source>
</evidence>
<dbReference type="PANTHER" id="PTHR23264:SF19">
    <property type="entry name" value="CYTOSOLIC FE-S CLUSTER ASSEMBLY FACTOR NUBP2"/>
    <property type="match status" value="1"/>
</dbReference>
<evidence type="ECO:0000256" key="3">
    <source>
        <dbReference type="ARBA" id="ARBA00022840"/>
    </source>
</evidence>
<dbReference type="HAMAP" id="MF_02040">
    <property type="entry name" value="Mrp_NBP35"/>
    <property type="match status" value="1"/>
</dbReference>
<evidence type="ECO:0000256" key="4">
    <source>
        <dbReference type="ARBA" id="ARBA00023004"/>
    </source>
</evidence>
<dbReference type="SUPFAM" id="SSF51419">
    <property type="entry name" value="PLP-binding barrel"/>
    <property type="match status" value="1"/>
</dbReference>
<dbReference type="PANTHER" id="PTHR23264">
    <property type="entry name" value="NUCLEOTIDE-BINDING PROTEIN NBP35 YEAST -RELATED"/>
    <property type="match status" value="1"/>
</dbReference>
<evidence type="ECO:0000313" key="6">
    <source>
        <dbReference type="EMBL" id="PJF19952.1"/>
    </source>
</evidence>
<comment type="caution">
    <text evidence="6">The sequence shown here is derived from an EMBL/GenBank/DDBJ whole genome shotgun (WGS) entry which is preliminary data.</text>
</comment>
<proteinExistence type="inferred from homology"/>
<dbReference type="GO" id="GO:0005829">
    <property type="term" value="C:cytosol"/>
    <property type="evidence" value="ECO:0007669"/>
    <property type="project" value="TreeGrafter"/>
</dbReference>
<dbReference type="EMBL" id="MTSL01000023">
    <property type="protein sequence ID" value="PJF19952.1"/>
    <property type="molecule type" value="Genomic_DNA"/>
</dbReference>
<dbReference type="InterPro" id="IPR000808">
    <property type="entry name" value="Mrp-like_CS"/>
</dbReference>
<keyword evidence="2" id="KW-0547">Nucleotide-binding</keyword>
<dbReference type="Pfam" id="PF10609">
    <property type="entry name" value="ParA"/>
    <property type="match status" value="1"/>
</dbReference>
<reference evidence="6 7" key="1">
    <citation type="submission" date="2016-10" db="EMBL/GenBank/DDBJ databases">
        <title>The genome of Paramicrosporidium saccamoebae is the missing link in understanding Cryptomycota and Microsporidia evolution.</title>
        <authorList>
            <person name="Quandt C.A."/>
            <person name="Beaudet D."/>
            <person name="Corsaro D."/>
            <person name="Michel R."/>
            <person name="Corradi N."/>
            <person name="James T."/>
        </authorList>
    </citation>
    <scope>NUCLEOTIDE SEQUENCE [LARGE SCALE GENOMIC DNA]</scope>
    <source>
        <strain evidence="6 7">KSL3</strain>
    </source>
</reference>
<dbReference type="SUPFAM" id="SSF52540">
    <property type="entry name" value="P-loop containing nucleoside triphosphate hydrolases"/>
    <property type="match status" value="1"/>
</dbReference>
<dbReference type="AlphaFoldDB" id="A0A2H9TQE2"/>
<name>A0A2H9TQE2_9FUNG</name>
<dbReference type="CDD" id="cd02037">
    <property type="entry name" value="Mrp_NBP35"/>
    <property type="match status" value="1"/>
</dbReference>
<keyword evidence="1" id="KW-0479">Metal-binding</keyword>
<sequence length="286" mass="31779">GSGQDVNPDFERLVDCRKEVARELAVPDDSIELSMGMSQDYVQAIKQGTTSVRVGSAIFGDRVGILDVDLCGPSIPRMLNVVDERIKQGASGWIPVTVIHEAYSLSVMSIAFLLPNRDDAVVWRGPKKNSMIKQFLFSVEWGHLDYLVIDTPPGTSDEHLAIVEYLAPLGPRAVMVSTPQLVALADVEKEINFCRQVALPVLGLVENMSGYLCPHCEHCTNVFSSDGGRGLAERYQLDFLGRIPIFPKLTRLLESEDSNLLRDYALQTPEMYAKFREIVQQLNLVL</sequence>
<organism evidence="6 7">
    <name type="scientific">Paramicrosporidium saccamoebae</name>
    <dbReference type="NCBI Taxonomy" id="1246581"/>
    <lineage>
        <taxon>Eukaryota</taxon>
        <taxon>Fungi</taxon>
        <taxon>Fungi incertae sedis</taxon>
        <taxon>Cryptomycota</taxon>
        <taxon>Cryptomycota incertae sedis</taxon>
        <taxon>Paramicrosporidium</taxon>
    </lineage>
</organism>
<protein>
    <submittedName>
        <fullName evidence="6">Cytosolic Fe-S cluster assembly factor CFD1</fullName>
    </submittedName>
</protein>
<dbReference type="InterPro" id="IPR019591">
    <property type="entry name" value="Mrp/NBP35_ATP-bd"/>
</dbReference>
<keyword evidence="7" id="KW-1185">Reference proteome</keyword>
<dbReference type="InterPro" id="IPR033756">
    <property type="entry name" value="YlxH/NBP35"/>
</dbReference>
<dbReference type="GO" id="GO:0005524">
    <property type="term" value="F:ATP binding"/>
    <property type="evidence" value="ECO:0007669"/>
    <property type="project" value="UniProtKB-KW"/>
</dbReference>
<evidence type="ECO:0000313" key="7">
    <source>
        <dbReference type="Proteomes" id="UP000240830"/>
    </source>
</evidence>
<gene>
    <name evidence="6" type="ORF">PSACC_00232</name>
</gene>
<keyword evidence="5" id="KW-0411">Iron-sulfur</keyword>
<dbReference type="InterPro" id="IPR029066">
    <property type="entry name" value="PLP-binding_barrel"/>
</dbReference>
<dbReference type="PROSITE" id="PS01215">
    <property type="entry name" value="MRP"/>
    <property type="match status" value="1"/>
</dbReference>
<evidence type="ECO:0000256" key="1">
    <source>
        <dbReference type="ARBA" id="ARBA00022723"/>
    </source>
</evidence>
<dbReference type="STRING" id="1246581.A0A2H9TQE2"/>
<dbReference type="Gene3D" id="3.40.50.300">
    <property type="entry name" value="P-loop containing nucleotide triphosphate hydrolases"/>
    <property type="match status" value="1"/>
</dbReference>
<feature type="non-terminal residue" evidence="6">
    <location>
        <position position="1"/>
    </location>
</feature>
<keyword evidence="3" id="KW-0067">ATP-binding</keyword>